<dbReference type="PANTHER" id="PTHR30419:SF2">
    <property type="entry name" value="LYSR FAMILY TRANSCRIPTIONAL REGULATOR"/>
    <property type="match status" value="1"/>
</dbReference>
<dbReference type="InterPro" id="IPR005119">
    <property type="entry name" value="LysR_subst-bd"/>
</dbReference>
<dbReference type="InterPro" id="IPR000847">
    <property type="entry name" value="LysR_HTH_N"/>
</dbReference>
<evidence type="ECO:0000313" key="6">
    <source>
        <dbReference type="EMBL" id="TCU95279.1"/>
    </source>
</evidence>
<keyword evidence="3" id="KW-0238">DNA-binding</keyword>
<keyword evidence="2" id="KW-0805">Transcription regulation</keyword>
<dbReference type="Gene3D" id="3.40.190.290">
    <property type="match status" value="1"/>
</dbReference>
<evidence type="ECO:0000256" key="2">
    <source>
        <dbReference type="ARBA" id="ARBA00023015"/>
    </source>
</evidence>
<evidence type="ECO:0000256" key="3">
    <source>
        <dbReference type="ARBA" id="ARBA00023125"/>
    </source>
</evidence>
<gene>
    <name evidence="6" type="ORF">EV686_108122</name>
</gene>
<keyword evidence="7" id="KW-1185">Reference proteome</keyword>
<dbReference type="AlphaFoldDB" id="A0A4V2VQS5"/>
<keyword evidence="4" id="KW-0804">Transcription</keyword>
<reference evidence="6 7" key="1">
    <citation type="submission" date="2019-03" db="EMBL/GenBank/DDBJ databases">
        <title>Genomic Encyclopedia of Type Strains, Phase IV (KMG-IV): sequencing the most valuable type-strain genomes for metagenomic binning, comparative biology and taxonomic classification.</title>
        <authorList>
            <person name="Goeker M."/>
        </authorList>
    </citation>
    <scope>NUCLEOTIDE SEQUENCE [LARGE SCALE GENOMIC DNA]</scope>
    <source>
        <strain evidence="6 7">DSM 100048</strain>
    </source>
</reference>
<dbReference type="PANTHER" id="PTHR30419">
    <property type="entry name" value="HTH-TYPE TRANSCRIPTIONAL REGULATOR YBHD"/>
    <property type="match status" value="1"/>
</dbReference>
<dbReference type="GO" id="GO:0003700">
    <property type="term" value="F:DNA-binding transcription factor activity"/>
    <property type="evidence" value="ECO:0007669"/>
    <property type="project" value="InterPro"/>
</dbReference>
<dbReference type="Proteomes" id="UP000294692">
    <property type="component" value="Unassembled WGS sequence"/>
</dbReference>
<dbReference type="InterPro" id="IPR036390">
    <property type="entry name" value="WH_DNA-bd_sf"/>
</dbReference>
<feature type="domain" description="HTH lysR-type" evidence="5">
    <location>
        <begin position="23"/>
        <end position="74"/>
    </location>
</feature>
<dbReference type="Gene3D" id="1.10.10.10">
    <property type="entry name" value="Winged helix-like DNA-binding domain superfamily/Winged helix DNA-binding domain"/>
    <property type="match status" value="1"/>
</dbReference>
<proteinExistence type="inferred from homology"/>
<comment type="caution">
    <text evidence="6">The sequence shown here is derived from an EMBL/GenBank/DDBJ whole genome shotgun (WGS) entry which is preliminary data.</text>
</comment>
<dbReference type="GO" id="GO:0003677">
    <property type="term" value="F:DNA binding"/>
    <property type="evidence" value="ECO:0007669"/>
    <property type="project" value="UniProtKB-KW"/>
</dbReference>
<dbReference type="SUPFAM" id="SSF53850">
    <property type="entry name" value="Periplasmic binding protein-like II"/>
    <property type="match status" value="1"/>
</dbReference>
<dbReference type="EMBL" id="SMBX01000008">
    <property type="protein sequence ID" value="TCU95279.1"/>
    <property type="molecule type" value="Genomic_DNA"/>
</dbReference>
<evidence type="ECO:0000256" key="1">
    <source>
        <dbReference type="ARBA" id="ARBA00009437"/>
    </source>
</evidence>
<dbReference type="InterPro" id="IPR050950">
    <property type="entry name" value="HTH-type_LysR_regulators"/>
</dbReference>
<dbReference type="GO" id="GO:0005829">
    <property type="term" value="C:cytosol"/>
    <property type="evidence" value="ECO:0007669"/>
    <property type="project" value="TreeGrafter"/>
</dbReference>
<dbReference type="Pfam" id="PF03466">
    <property type="entry name" value="LysR_substrate"/>
    <property type="match status" value="1"/>
</dbReference>
<comment type="similarity">
    <text evidence="1">Belongs to the LysR transcriptional regulatory family.</text>
</comment>
<accession>A0A4V2VQS5</accession>
<protein>
    <submittedName>
        <fullName evidence="6">Molybdate transport repressor ModE-like protein</fullName>
    </submittedName>
</protein>
<organism evidence="6 7">
    <name type="scientific">Paracandidimonas soli</name>
    <dbReference type="NCBI Taxonomy" id="1917182"/>
    <lineage>
        <taxon>Bacteria</taxon>
        <taxon>Pseudomonadati</taxon>
        <taxon>Pseudomonadota</taxon>
        <taxon>Betaproteobacteria</taxon>
        <taxon>Burkholderiales</taxon>
        <taxon>Alcaligenaceae</taxon>
        <taxon>Paracandidimonas</taxon>
    </lineage>
</organism>
<dbReference type="SUPFAM" id="SSF46785">
    <property type="entry name" value="Winged helix' DNA-binding domain"/>
    <property type="match status" value="1"/>
</dbReference>
<evidence type="ECO:0000313" key="7">
    <source>
        <dbReference type="Proteomes" id="UP000294692"/>
    </source>
</evidence>
<sequence length="308" mass="33865">MAFPQAGPAILRTAMKLDSITVRLLLAIAEEGSISRAAETCRLAVAAASRRLSELEAQLGVALFERKPHGVKLTVAGEQLLRHVHQIDSLVHRLRDDARALGRGSEGRVIIGAPKAAIMQFLGRDLANVQSRYPGIALKVVEENSKIIQQLLRDKVIDIGIYEQTLGFLNMPRHAYRNDHLALIHHPGFFHLGSGPVSIEQLMDLPIVCLGRGSAILAAVQRTYQLHGRHFQDDLTVSGFDTMLALVREGLGIGLIPPGVARRLDPAGELRQLELAGNWHQRHYVLSSVEGRAQRLALERVVDTLLHP</sequence>
<name>A0A4V2VQS5_9BURK</name>
<dbReference type="Pfam" id="PF00126">
    <property type="entry name" value="HTH_1"/>
    <property type="match status" value="1"/>
</dbReference>
<dbReference type="InterPro" id="IPR036388">
    <property type="entry name" value="WH-like_DNA-bd_sf"/>
</dbReference>
<dbReference type="PROSITE" id="PS50931">
    <property type="entry name" value="HTH_LYSR"/>
    <property type="match status" value="1"/>
</dbReference>
<evidence type="ECO:0000256" key="4">
    <source>
        <dbReference type="ARBA" id="ARBA00023163"/>
    </source>
</evidence>
<evidence type="ECO:0000259" key="5">
    <source>
        <dbReference type="PROSITE" id="PS50931"/>
    </source>
</evidence>